<organism evidence="1 2">
    <name type="scientific">Panagrolaimus sp. ES5</name>
    <dbReference type="NCBI Taxonomy" id="591445"/>
    <lineage>
        <taxon>Eukaryota</taxon>
        <taxon>Metazoa</taxon>
        <taxon>Ecdysozoa</taxon>
        <taxon>Nematoda</taxon>
        <taxon>Chromadorea</taxon>
        <taxon>Rhabditida</taxon>
        <taxon>Tylenchina</taxon>
        <taxon>Panagrolaimomorpha</taxon>
        <taxon>Panagrolaimoidea</taxon>
        <taxon>Panagrolaimidae</taxon>
        <taxon>Panagrolaimus</taxon>
    </lineage>
</organism>
<sequence length="685" mass="78163">MVKKTTIIVLRRICEVLSYIKDTTVSTDNGRNHETKLWNKENENDLTSLKYSTLNDFYEEKAQKKELKNNSTLSLHIAAYENLIEATPDSDDNEKAGLKGEGEKTNLIKKCSMSKHDLTDSLMASTNPFEFPRQQADRKTDPEVAKFKASQNLLNPNQQQATPDPSKEPLEHLRKVHAMQYYHGLRSRSHVEESLKEKGDYLVRMVKSRKNEVVLSFCLGANVEPKYAHLPVTYNLGTKQWEIQVLFSKRCPGKAKASNRSTMEGGAPPVNVNQNLNKRRLDFGTIDELIRFYRERPLQSGVSLKNAVRRPKWLISTSSLRYHLKDFLGKGHYCQVIKGKLRGKPDKLVAIKMLHEDENDQPQSDMEKDEGRDSMFREAQIMAKCKHKHVVNFYGVQCDTPPVMIVMEFCPGGSLDNHLQKQKENISDGERTVYCYEAARGMRYLHFHKFIHRDLAARNCLISKNGIIKISDFGLSRSTIDRGNGGDTSIKNIPLRWMAPETLCRTPNFSAKSDIWAYGILAYEIYNLGIKPWAEEENQKKICHIIKHGPMPDLPERTPTQMKDLIHHCWAELPSERPEFRDIVKSIVKIVQNNPQMKFPKPNEFSVNRLHGVEREEAGSISTEEALAEKSVINANISDINTPPMLTSEETASRESKGSKDSAEDVTRGIRMTKKAAKSANERKH</sequence>
<dbReference type="WBParaSite" id="ES5_v2.g17592.t1">
    <property type="protein sequence ID" value="ES5_v2.g17592.t1"/>
    <property type="gene ID" value="ES5_v2.g17592"/>
</dbReference>
<dbReference type="Proteomes" id="UP000887579">
    <property type="component" value="Unplaced"/>
</dbReference>
<evidence type="ECO:0000313" key="1">
    <source>
        <dbReference type="Proteomes" id="UP000887579"/>
    </source>
</evidence>
<evidence type="ECO:0000313" key="2">
    <source>
        <dbReference type="WBParaSite" id="ES5_v2.g17592.t1"/>
    </source>
</evidence>
<name>A0AC34FKM7_9BILA</name>
<proteinExistence type="predicted"/>
<protein>
    <submittedName>
        <fullName evidence="2">Tyrosine-protein kinase</fullName>
    </submittedName>
</protein>
<accession>A0AC34FKM7</accession>
<reference evidence="2" key="1">
    <citation type="submission" date="2022-11" db="UniProtKB">
        <authorList>
            <consortium name="WormBaseParasite"/>
        </authorList>
    </citation>
    <scope>IDENTIFICATION</scope>
</reference>